<comment type="similarity">
    <text evidence="12 13">Belongs to the TonB-dependent receptor family.</text>
</comment>
<evidence type="ECO:0000259" key="16">
    <source>
        <dbReference type="Pfam" id="PF07715"/>
    </source>
</evidence>
<keyword evidence="2 12" id="KW-0813">Transport</keyword>
<dbReference type="InterPro" id="IPR037066">
    <property type="entry name" value="Plug_dom_sf"/>
</dbReference>
<feature type="signal peptide" evidence="14">
    <location>
        <begin position="1"/>
        <end position="15"/>
    </location>
</feature>
<dbReference type="InterPro" id="IPR036942">
    <property type="entry name" value="Beta-barrel_TonB_sf"/>
</dbReference>
<keyword evidence="18" id="KW-1185">Reference proteome</keyword>
<evidence type="ECO:0000256" key="1">
    <source>
        <dbReference type="ARBA" id="ARBA00004571"/>
    </source>
</evidence>
<evidence type="ECO:0000256" key="3">
    <source>
        <dbReference type="ARBA" id="ARBA00022452"/>
    </source>
</evidence>
<dbReference type="AlphaFoldDB" id="A0A1H9J986"/>
<evidence type="ECO:0000256" key="6">
    <source>
        <dbReference type="ARBA" id="ARBA00022729"/>
    </source>
</evidence>
<dbReference type="SUPFAM" id="SSF49464">
    <property type="entry name" value="Carboxypeptidase regulatory domain-like"/>
    <property type="match status" value="1"/>
</dbReference>
<dbReference type="Pfam" id="PF07715">
    <property type="entry name" value="Plug"/>
    <property type="match status" value="1"/>
</dbReference>
<keyword evidence="9 13" id="KW-0798">TonB box</keyword>
<dbReference type="STRING" id="390241.SAMN04488023_101262"/>
<keyword evidence="6 14" id="KW-0732">Signal</keyword>
<dbReference type="Pfam" id="PF00593">
    <property type="entry name" value="TonB_dep_Rec_b-barrel"/>
    <property type="match status" value="1"/>
</dbReference>
<name>A0A1H9J986_9SPHI</name>
<dbReference type="Gene3D" id="2.60.40.1120">
    <property type="entry name" value="Carboxypeptidase-like, regulatory domain"/>
    <property type="match status" value="1"/>
</dbReference>
<feature type="domain" description="TonB-dependent receptor-like beta-barrel" evidence="15">
    <location>
        <begin position="326"/>
        <end position="766"/>
    </location>
</feature>
<reference evidence="17 18" key="1">
    <citation type="submission" date="2016-10" db="EMBL/GenBank/DDBJ databases">
        <authorList>
            <person name="de Groot N.N."/>
        </authorList>
    </citation>
    <scope>NUCLEOTIDE SEQUENCE [LARGE SCALE GENOMIC DNA]</scope>
    <source>
        <strain evidence="17 18">DSM 18610</strain>
    </source>
</reference>
<comment type="subcellular location">
    <subcellularLocation>
        <location evidence="1 12">Cell outer membrane</location>
        <topology evidence="1 12">Multi-pass membrane protein</topology>
    </subcellularLocation>
</comment>
<sequence>MSAVFAAMLPFFALAQITVTGKVTDSQGALVGANVKIKGRSIMTQTNASGTYTLANLNNGTYTIVVSYVGYKTAEKTVTLNQDTEINFGLTAQNFLQDQVIVRATRANEKSATTYKNISKEEIEKNNFGQDLPFILQNTPGVVVNSDAGAGVGYTGIRIRGSDNSRINVTVNGIPINDSESQGTFYVNMPDFASSVDNIQIQRGVGTSTNGAGAFGGSLNIQTTASETEPYAEINNTYGSFDTWKNTIKVGTGLINNRFSFDGRLSRISSDGYVDRGASLLKSFFVSGAYHGNKDLLRVNVFSGAEKTYQSWNGIPESRLTNDLAGMNAYIARNELGQADAENLLSSGRRYNSFTYENQTDNYWQDHYQLIYARQLSEKFTFNGALHYTKGKGYYEEYRVANDLSDYGLNPVVVGGTTIESTDLIRRRWLDNDFYGATYAFNYQPNKKFNFTLGGGYNEYKGAHFGQVIWAQYASNGNNDRHYYDNDGFKTDFNIYGKANYSPTESLSLFADLQYRRVYYTIDGTENKLNTLGIVDKLNFFNPKVGATYFINSESNIYGSFSVANKEPNRDDYVDAAAGAFPKHEHLNDVELGYRFKNSKLNVGTNLYGMFYKNQLVVTGKINDVGGNFRQNVDKSYRLGIELDGSYSINKQFTLNANAAFSRNKIKNFTEYYDDYDNGGQVINQYELTDISYSPNAVLFGELAYNPIKGFAIALQSKYVSKQYLDNTQNNDRTINGYWVSNARLGYDFKFAGVKNINLGLLVNNLFDKRYESNGYTYGYQLGGSRTTENFFYPQAGTNFLLSLNAKF</sequence>
<evidence type="ECO:0000256" key="7">
    <source>
        <dbReference type="ARBA" id="ARBA00023004"/>
    </source>
</evidence>
<dbReference type="InterPro" id="IPR012910">
    <property type="entry name" value="Plug_dom"/>
</dbReference>
<gene>
    <name evidence="17" type="ORF">SAMN04488023_101262</name>
</gene>
<evidence type="ECO:0000256" key="10">
    <source>
        <dbReference type="ARBA" id="ARBA00023136"/>
    </source>
</evidence>
<feature type="chain" id="PRO_5013221294" evidence="14">
    <location>
        <begin position="16"/>
        <end position="808"/>
    </location>
</feature>
<evidence type="ECO:0000256" key="5">
    <source>
        <dbReference type="ARBA" id="ARBA00022692"/>
    </source>
</evidence>
<organism evidence="17 18">
    <name type="scientific">Pedobacter rhizosphaerae</name>
    <dbReference type="NCBI Taxonomy" id="390241"/>
    <lineage>
        <taxon>Bacteria</taxon>
        <taxon>Pseudomonadati</taxon>
        <taxon>Bacteroidota</taxon>
        <taxon>Sphingobacteriia</taxon>
        <taxon>Sphingobacteriales</taxon>
        <taxon>Sphingobacteriaceae</taxon>
        <taxon>Pedobacter</taxon>
    </lineage>
</organism>
<dbReference type="GO" id="GO:0015344">
    <property type="term" value="F:siderophore uptake transmembrane transporter activity"/>
    <property type="evidence" value="ECO:0007669"/>
    <property type="project" value="TreeGrafter"/>
</dbReference>
<feature type="domain" description="TonB-dependent receptor plug" evidence="16">
    <location>
        <begin position="110"/>
        <end position="217"/>
    </location>
</feature>
<dbReference type="InterPro" id="IPR008969">
    <property type="entry name" value="CarboxyPept-like_regulatory"/>
</dbReference>
<accession>A0A1H9J986</accession>
<keyword evidence="7" id="KW-0408">Iron</keyword>
<proteinExistence type="inferred from homology"/>
<evidence type="ECO:0000256" key="4">
    <source>
        <dbReference type="ARBA" id="ARBA00022496"/>
    </source>
</evidence>
<evidence type="ECO:0000259" key="15">
    <source>
        <dbReference type="Pfam" id="PF00593"/>
    </source>
</evidence>
<dbReference type="Proteomes" id="UP000199572">
    <property type="component" value="Unassembled WGS sequence"/>
</dbReference>
<dbReference type="EMBL" id="FOGG01000001">
    <property type="protein sequence ID" value="SEQ83343.1"/>
    <property type="molecule type" value="Genomic_DNA"/>
</dbReference>
<evidence type="ECO:0000256" key="8">
    <source>
        <dbReference type="ARBA" id="ARBA00023065"/>
    </source>
</evidence>
<evidence type="ECO:0000256" key="2">
    <source>
        <dbReference type="ARBA" id="ARBA00022448"/>
    </source>
</evidence>
<dbReference type="Gene3D" id="2.170.130.10">
    <property type="entry name" value="TonB-dependent receptor, plug domain"/>
    <property type="match status" value="1"/>
</dbReference>
<dbReference type="Pfam" id="PF13715">
    <property type="entry name" value="CarbopepD_reg_2"/>
    <property type="match status" value="1"/>
</dbReference>
<keyword evidence="11 12" id="KW-0998">Cell outer membrane</keyword>
<dbReference type="PROSITE" id="PS52016">
    <property type="entry name" value="TONB_DEPENDENT_REC_3"/>
    <property type="match status" value="1"/>
</dbReference>
<keyword evidence="4" id="KW-0410">Iron transport</keyword>
<dbReference type="PANTHER" id="PTHR32552">
    <property type="entry name" value="FERRICHROME IRON RECEPTOR-RELATED"/>
    <property type="match status" value="1"/>
</dbReference>
<dbReference type="InterPro" id="IPR000531">
    <property type="entry name" value="Beta-barrel_TonB"/>
</dbReference>
<keyword evidence="5 12" id="KW-0812">Transmembrane</keyword>
<keyword evidence="3 12" id="KW-1134">Transmembrane beta strand</keyword>
<evidence type="ECO:0000313" key="17">
    <source>
        <dbReference type="EMBL" id="SEQ83343.1"/>
    </source>
</evidence>
<protein>
    <submittedName>
        <fullName evidence="17">Iron complex outermembrane recepter protein</fullName>
    </submittedName>
</protein>
<keyword evidence="8" id="KW-0406">Ion transport</keyword>
<dbReference type="SUPFAM" id="SSF56935">
    <property type="entry name" value="Porins"/>
    <property type="match status" value="1"/>
</dbReference>
<evidence type="ECO:0000256" key="11">
    <source>
        <dbReference type="ARBA" id="ARBA00023237"/>
    </source>
</evidence>
<evidence type="ECO:0000256" key="9">
    <source>
        <dbReference type="ARBA" id="ARBA00023077"/>
    </source>
</evidence>
<dbReference type="PANTHER" id="PTHR32552:SF68">
    <property type="entry name" value="FERRICHROME OUTER MEMBRANE TRANSPORTER_PHAGE RECEPTOR"/>
    <property type="match status" value="1"/>
</dbReference>
<dbReference type="InterPro" id="IPR039426">
    <property type="entry name" value="TonB-dep_rcpt-like"/>
</dbReference>
<dbReference type="GO" id="GO:0009279">
    <property type="term" value="C:cell outer membrane"/>
    <property type="evidence" value="ECO:0007669"/>
    <property type="project" value="UniProtKB-SubCell"/>
</dbReference>
<evidence type="ECO:0000313" key="18">
    <source>
        <dbReference type="Proteomes" id="UP000199572"/>
    </source>
</evidence>
<evidence type="ECO:0000256" key="14">
    <source>
        <dbReference type="SAM" id="SignalP"/>
    </source>
</evidence>
<evidence type="ECO:0000256" key="12">
    <source>
        <dbReference type="PROSITE-ProRule" id="PRU01360"/>
    </source>
</evidence>
<evidence type="ECO:0000256" key="13">
    <source>
        <dbReference type="RuleBase" id="RU003357"/>
    </source>
</evidence>
<dbReference type="Gene3D" id="2.40.170.20">
    <property type="entry name" value="TonB-dependent receptor, beta-barrel domain"/>
    <property type="match status" value="1"/>
</dbReference>
<keyword evidence="10 12" id="KW-0472">Membrane</keyword>